<name>A0A7D9DQ17_PARCT</name>
<comment type="caution">
    <text evidence="1">The sequence shown here is derived from an EMBL/GenBank/DDBJ whole genome shotgun (WGS) entry which is preliminary data.</text>
</comment>
<dbReference type="AlphaFoldDB" id="A0A7D9DQ17"/>
<sequence length="79" mass="9078">MNISVLQAEALSFHTTWAVLWLWKLCAADIFLELTIVAIFFDKLWRWVVLVNYVGPATLAITVVLSQMHVIMVRQYLGV</sequence>
<dbReference type="OrthoDB" id="10253254at2759"/>
<organism evidence="1 2">
    <name type="scientific">Paramuricea clavata</name>
    <name type="common">Red gorgonian</name>
    <name type="synonym">Violescent sea-whip</name>
    <dbReference type="NCBI Taxonomy" id="317549"/>
    <lineage>
        <taxon>Eukaryota</taxon>
        <taxon>Metazoa</taxon>
        <taxon>Cnidaria</taxon>
        <taxon>Anthozoa</taxon>
        <taxon>Octocorallia</taxon>
        <taxon>Malacalcyonacea</taxon>
        <taxon>Plexauridae</taxon>
        <taxon>Paramuricea</taxon>
    </lineage>
</organism>
<protein>
    <submittedName>
        <fullName evidence="1">Ceramide phosphoethanolamine synthase-like</fullName>
    </submittedName>
</protein>
<keyword evidence="2" id="KW-1185">Reference proteome</keyword>
<evidence type="ECO:0000313" key="2">
    <source>
        <dbReference type="Proteomes" id="UP001152795"/>
    </source>
</evidence>
<evidence type="ECO:0000313" key="1">
    <source>
        <dbReference type="EMBL" id="CAB3991382.1"/>
    </source>
</evidence>
<proteinExistence type="predicted"/>
<dbReference type="EMBL" id="CACRXK020001839">
    <property type="protein sequence ID" value="CAB3991382.1"/>
    <property type="molecule type" value="Genomic_DNA"/>
</dbReference>
<reference evidence="1" key="1">
    <citation type="submission" date="2020-04" db="EMBL/GenBank/DDBJ databases">
        <authorList>
            <person name="Alioto T."/>
            <person name="Alioto T."/>
            <person name="Gomez Garrido J."/>
        </authorList>
    </citation>
    <scope>NUCLEOTIDE SEQUENCE</scope>
    <source>
        <strain evidence="1">A484AB</strain>
    </source>
</reference>
<dbReference type="Proteomes" id="UP001152795">
    <property type="component" value="Unassembled WGS sequence"/>
</dbReference>
<gene>
    <name evidence="1" type="ORF">PACLA_8A027018</name>
</gene>
<accession>A0A7D9DQ17</accession>